<accession>A0A2A8D915</accession>
<sequence length="162" mass="17626">MSTRAASAGAYTALGGVERAHGIPQRGSGEVTFRHTLASVGYTVRVLFMVLPYVMTFFALLVSGDLTSDWSHILFHPMGQFILVYALGHIVANVCFNFRMGTGLVRSVNALGAVLCVAVSPLWFRLLTSGNLALDALWTLTIVPLEFVACLTFYMHAVRRDG</sequence>
<keyword evidence="1" id="KW-1133">Transmembrane helix</keyword>
<name>A0A2A8D915_9MICC</name>
<dbReference type="Proteomes" id="UP000769484">
    <property type="component" value="Unassembled WGS sequence"/>
</dbReference>
<organism evidence="3 4">
    <name type="scientific">Rothia dentocariosa</name>
    <dbReference type="NCBI Taxonomy" id="2047"/>
    <lineage>
        <taxon>Bacteria</taxon>
        <taxon>Bacillati</taxon>
        <taxon>Actinomycetota</taxon>
        <taxon>Actinomycetes</taxon>
        <taxon>Micrococcales</taxon>
        <taxon>Micrococcaceae</taxon>
        <taxon>Rothia</taxon>
    </lineage>
</organism>
<evidence type="ECO:0000313" key="4">
    <source>
        <dbReference type="Proteomes" id="UP000219947"/>
    </source>
</evidence>
<feature type="transmembrane region" description="Helical" evidence="1">
    <location>
        <begin position="136"/>
        <end position="157"/>
    </location>
</feature>
<keyword evidence="4" id="KW-1185">Reference proteome</keyword>
<gene>
    <name evidence="3" type="ORF">CRM92_05055</name>
    <name evidence="2" type="ORF">HXO56_10090</name>
</gene>
<protein>
    <submittedName>
        <fullName evidence="3">Uncharacterized protein</fullName>
    </submittedName>
</protein>
<reference evidence="3" key="1">
    <citation type="submission" date="2017-10" db="EMBL/GenBank/DDBJ databases">
        <title>Kefir isolates.</title>
        <authorList>
            <person name="Kim Y."/>
            <person name="Blasche S."/>
        </authorList>
    </citation>
    <scope>NUCLEOTIDE SEQUENCE [LARGE SCALE GENOMIC DNA]</scope>
    <source>
        <strain evidence="3">OG2-2</strain>
    </source>
</reference>
<evidence type="ECO:0000313" key="3">
    <source>
        <dbReference type="EMBL" id="PEN17371.1"/>
    </source>
</evidence>
<keyword evidence="1" id="KW-0812">Transmembrane</keyword>
<evidence type="ECO:0000256" key="1">
    <source>
        <dbReference type="SAM" id="Phobius"/>
    </source>
</evidence>
<feature type="transmembrane region" description="Helical" evidence="1">
    <location>
        <begin position="74"/>
        <end position="96"/>
    </location>
</feature>
<evidence type="ECO:0000313" key="2">
    <source>
        <dbReference type="EMBL" id="MBF1650417.1"/>
    </source>
</evidence>
<dbReference type="EMBL" id="JABZXJ010000053">
    <property type="protein sequence ID" value="MBF1650417.1"/>
    <property type="molecule type" value="Genomic_DNA"/>
</dbReference>
<dbReference type="Proteomes" id="UP000219947">
    <property type="component" value="Unassembled WGS sequence"/>
</dbReference>
<dbReference type="AlphaFoldDB" id="A0A2A8D915"/>
<dbReference type="RefSeq" id="WP_004005442.1">
    <property type="nucleotide sequence ID" value="NZ_CABFMC010000003.1"/>
</dbReference>
<comment type="caution">
    <text evidence="3">The sequence shown here is derived from an EMBL/GenBank/DDBJ whole genome shotgun (WGS) entry which is preliminary data.</text>
</comment>
<dbReference type="GeneID" id="29742876"/>
<feature type="transmembrane region" description="Helical" evidence="1">
    <location>
        <begin position="103"/>
        <end position="124"/>
    </location>
</feature>
<proteinExistence type="predicted"/>
<feature type="transmembrane region" description="Helical" evidence="1">
    <location>
        <begin position="42"/>
        <end position="62"/>
    </location>
</feature>
<dbReference type="EMBL" id="PDEV01000001">
    <property type="protein sequence ID" value="PEN17371.1"/>
    <property type="molecule type" value="Genomic_DNA"/>
</dbReference>
<reference evidence="2" key="2">
    <citation type="submission" date="2020-04" db="EMBL/GenBank/DDBJ databases">
        <title>Deep metagenomics examines the oral microbiome during advanced dental caries in children, revealing novel taxa and co-occurrences with host molecules.</title>
        <authorList>
            <person name="Baker J.L."/>
            <person name="Morton J.T."/>
            <person name="Dinis M."/>
            <person name="Alvarez R."/>
            <person name="Tran N.C."/>
            <person name="Knight R."/>
            <person name="Edlund A."/>
        </authorList>
    </citation>
    <scope>NUCLEOTIDE SEQUENCE</scope>
    <source>
        <strain evidence="2">JCVI_47_bin.4</strain>
    </source>
</reference>
<keyword evidence="1" id="KW-0472">Membrane</keyword>